<organism evidence="3 4">
    <name type="scientific">Candidatus Methylospira mobilis</name>
    <dbReference type="NCBI Taxonomy" id="1808979"/>
    <lineage>
        <taxon>Bacteria</taxon>
        <taxon>Pseudomonadati</taxon>
        <taxon>Pseudomonadota</taxon>
        <taxon>Gammaproteobacteria</taxon>
        <taxon>Methylococcales</taxon>
        <taxon>Methylococcaceae</taxon>
        <taxon>Candidatus Methylospira</taxon>
    </lineage>
</organism>
<dbReference type="KEGG" id="mmob:F6R98_03210"/>
<feature type="domain" description="Putative zinc-finger" evidence="2">
    <location>
        <begin position="3"/>
        <end position="37"/>
    </location>
</feature>
<dbReference type="Pfam" id="PF13490">
    <property type="entry name" value="zf-HC2"/>
    <property type="match status" value="1"/>
</dbReference>
<evidence type="ECO:0000259" key="2">
    <source>
        <dbReference type="Pfam" id="PF13490"/>
    </source>
</evidence>
<dbReference type="Proteomes" id="UP000325755">
    <property type="component" value="Chromosome"/>
</dbReference>
<sequence length="253" mass="28622">MNCQDVEIHIHGFLDRELELGATLEVESHLETCTSCRMKFQELSAMRTAMQDAMSYHRAPDSLRALLQKPPYSVREQNRKQHKSLFAPWRMLASVSAVAVLFLAVGIGLQLQEEAPLDRLSEEVVASHVRSLLAAHLTDVASSDRHTVKPWFEGKLDFSPPVVDLSGQGFPLIGGRLDYLNARAVTALIYRRRQHVINVFIWPKDADEPQVEYNVTRKGYNVISFKSGEMNYWVVSDLNKKELAELGNLLHAP</sequence>
<dbReference type="Gene3D" id="1.10.10.1320">
    <property type="entry name" value="Anti-sigma factor, zinc-finger domain"/>
    <property type="match status" value="1"/>
</dbReference>
<proteinExistence type="predicted"/>
<evidence type="ECO:0000256" key="1">
    <source>
        <dbReference type="SAM" id="Phobius"/>
    </source>
</evidence>
<feature type="transmembrane region" description="Helical" evidence="1">
    <location>
        <begin position="89"/>
        <end position="111"/>
    </location>
</feature>
<reference evidence="3 4" key="1">
    <citation type="submission" date="2019-09" db="EMBL/GenBank/DDBJ databases">
        <title>Ecophysiology of the spiral-shaped methanotroph Methylospira mobilis as revealed by the complete genome sequence.</title>
        <authorList>
            <person name="Oshkin I.Y."/>
            <person name="Dedysh S.N."/>
            <person name="Miroshnikov K."/>
            <person name="Danilova O.V."/>
            <person name="Hakobyan A."/>
            <person name="Liesack W."/>
        </authorList>
    </citation>
    <scope>NUCLEOTIDE SEQUENCE [LARGE SCALE GENOMIC DNA]</scope>
    <source>
        <strain evidence="3 4">Shm1</strain>
    </source>
</reference>
<dbReference type="AlphaFoldDB" id="A0A5Q0BHV8"/>
<dbReference type="RefSeq" id="WP_153247741.1">
    <property type="nucleotide sequence ID" value="NZ_CP044205.1"/>
</dbReference>
<name>A0A5Q0BHV8_9GAMM</name>
<gene>
    <name evidence="3" type="ORF">F6R98_03210</name>
</gene>
<dbReference type="InterPro" id="IPR027383">
    <property type="entry name" value="Znf_put"/>
</dbReference>
<evidence type="ECO:0000313" key="3">
    <source>
        <dbReference type="EMBL" id="QFY41757.1"/>
    </source>
</evidence>
<protein>
    <submittedName>
        <fullName evidence="3">Anti-sigma factor</fullName>
    </submittedName>
</protein>
<keyword evidence="1" id="KW-0812">Transmembrane</keyword>
<dbReference type="OrthoDB" id="191790at2"/>
<accession>A0A5Q0BHV8</accession>
<keyword evidence="1" id="KW-1133">Transmembrane helix</keyword>
<keyword evidence="1" id="KW-0472">Membrane</keyword>
<dbReference type="InterPro" id="IPR041916">
    <property type="entry name" value="Anti_sigma_zinc_sf"/>
</dbReference>
<evidence type="ECO:0000313" key="4">
    <source>
        <dbReference type="Proteomes" id="UP000325755"/>
    </source>
</evidence>
<dbReference type="EMBL" id="CP044205">
    <property type="protein sequence ID" value="QFY41757.1"/>
    <property type="molecule type" value="Genomic_DNA"/>
</dbReference>
<dbReference type="InParanoid" id="A0A5Q0BHV8"/>
<keyword evidence="4" id="KW-1185">Reference proteome</keyword>